<evidence type="ECO:0000313" key="4">
    <source>
        <dbReference type="EMBL" id="GLA49331.1"/>
    </source>
</evidence>
<feature type="region of interest" description="Disordered" evidence="1">
    <location>
        <begin position="1"/>
        <end position="51"/>
    </location>
</feature>
<evidence type="ECO:0000256" key="2">
    <source>
        <dbReference type="SAM" id="Phobius"/>
    </source>
</evidence>
<feature type="transmembrane region" description="Helical" evidence="2">
    <location>
        <begin position="778"/>
        <end position="809"/>
    </location>
</feature>
<dbReference type="Pfam" id="PF20163">
    <property type="entry name" value="DUF6536"/>
    <property type="match status" value="1"/>
</dbReference>
<dbReference type="InterPro" id="IPR046623">
    <property type="entry name" value="DUF6536"/>
</dbReference>
<organism evidence="4 5">
    <name type="scientific">Aspergillus niger</name>
    <dbReference type="NCBI Taxonomy" id="5061"/>
    <lineage>
        <taxon>Eukaryota</taxon>
        <taxon>Fungi</taxon>
        <taxon>Dikarya</taxon>
        <taxon>Ascomycota</taxon>
        <taxon>Pezizomycotina</taxon>
        <taxon>Eurotiomycetes</taxon>
        <taxon>Eurotiomycetidae</taxon>
        <taxon>Eurotiales</taxon>
        <taxon>Aspergillaceae</taxon>
        <taxon>Aspergillus</taxon>
        <taxon>Aspergillus subgen. Circumdati</taxon>
    </lineage>
</organism>
<keyword evidence="2" id="KW-1133">Transmembrane helix</keyword>
<evidence type="ECO:0000256" key="1">
    <source>
        <dbReference type="SAM" id="MobiDB-lite"/>
    </source>
</evidence>
<feature type="transmembrane region" description="Helical" evidence="2">
    <location>
        <begin position="613"/>
        <end position="631"/>
    </location>
</feature>
<dbReference type="PANTHER" id="PTHR35395:SF1">
    <property type="entry name" value="DUF6536 DOMAIN-CONTAINING PROTEIN"/>
    <property type="match status" value="1"/>
</dbReference>
<accession>A0A9W6EAI3</accession>
<comment type="caution">
    <text evidence="4">The sequence shown here is derived from an EMBL/GenBank/DDBJ whole genome shotgun (WGS) entry which is preliminary data.</text>
</comment>
<dbReference type="Proteomes" id="UP001144191">
    <property type="component" value="Unassembled WGS sequence"/>
</dbReference>
<feature type="transmembrane region" description="Helical" evidence="2">
    <location>
        <begin position="82"/>
        <end position="108"/>
    </location>
</feature>
<reference evidence="4" key="1">
    <citation type="submission" date="2022-07" db="EMBL/GenBank/DDBJ databases">
        <title>Taxonomy of Aspergillus series Nigri: significant species reduction supported by multi-species coalescent approaches.</title>
        <authorList>
            <person name="Bian C."/>
            <person name="Kusuya Y."/>
            <person name="Sklenar F."/>
            <person name="D'hooge E."/>
            <person name="Yaguchi T."/>
            <person name="Takahashi H."/>
            <person name="Hubka V."/>
        </authorList>
    </citation>
    <scope>NUCLEOTIDE SEQUENCE</scope>
    <source>
        <strain evidence="4">IFM 63604</strain>
    </source>
</reference>
<feature type="transmembrane region" description="Helical" evidence="2">
    <location>
        <begin position="741"/>
        <end position="758"/>
    </location>
</feature>
<gene>
    <name evidence="4" type="ORF">AnigIFM63604_004994</name>
</gene>
<evidence type="ECO:0000313" key="5">
    <source>
        <dbReference type="Proteomes" id="UP001144191"/>
    </source>
</evidence>
<protein>
    <recommendedName>
        <fullName evidence="3">DUF6536 domain-containing protein</fullName>
    </recommendedName>
</protein>
<keyword evidence="2" id="KW-0812">Transmembrane</keyword>
<feature type="domain" description="DUF6536" evidence="3">
    <location>
        <begin position="78"/>
        <end position="247"/>
    </location>
</feature>
<dbReference type="PANTHER" id="PTHR35395">
    <property type="entry name" value="DUF6536 DOMAIN-CONTAINING PROTEIN"/>
    <property type="match status" value="1"/>
</dbReference>
<dbReference type="EMBL" id="BRPB01000028">
    <property type="protein sequence ID" value="GLA49331.1"/>
    <property type="molecule type" value="Genomic_DNA"/>
</dbReference>
<proteinExistence type="predicted"/>
<dbReference type="AlphaFoldDB" id="A0A9W6EAI3"/>
<feature type="transmembrane region" description="Helical" evidence="2">
    <location>
        <begin position="138"/>
        <end position="159"/>
    </location>
</feature>
<feature type="transmembrane region" description="Helical" evidence="2">
    <location>
        <begin position="510"/>
        <end position="535"/>
    </location>
</feature>
<sequence length="884" mass="99155">MRWGRRYSRVHSDQNSAHAEPIELETGNPGESEEQEMGTRQAPGFKLVPQSDELDTDKPILETTAIDPRSTTSPQKRWSDPVWLCVYGNTAILLINVIFTIAAASWAASHDGDVTFGSNTLYEGSCTRIKEMKIGIHLIINVFSVILTATSSFSCHILMSPSRADVDRAHSERRWLTIAVFSMRNFKNLRWPHRMLWILLTGTSLIVQLIYSPSQERLSDWLSYNSVIYSSINANSYAALIASHEFVSNTSIPTSDFEAQSCYPVVDLAWNISDLRASILNGEFEVLDTQSCIEAYAVEYLSDRRTVIAVPSESMTANSTRLYMSGYGWPARIYGVNNRSNVIQGSGLIGNYFDSSGYHPGDAFSWICSWSDAYKICTKETAQAMSPWTILGETWTPSTSIQQSNKTSLDWMEVAWTSDADLELDWSGLNKTERTDLKTKLEANPTQEQLKAYIRHRDWSNTTFADSVTITSSCTNEDWYKYFMYGAPDRNLAFPIEYCLSQKTGDQCRLLYHMPIGVVMIICILLKVVCLFCLVNIDRRTRFLTVGDAVSSYLQNPDPLTKGWCMLSKSTVKQSEECPWGPSCDHEGKSQPLPPPAHPEKPSIKIRQWSKACNTWFSLGALVILVIYIALTQTLPEYAQAAAQNEAYEDVPISQIWKIRGFGSVQSDALLTNLATTYVGMELLANTPQFLVSLLYFLFNDSLTRMLHAADYNSYAVSRRPLRVSFPQGEQRSTFYLSIPYRYCLPLLLTFTLIHWFISEGIFYVQILPYDLAGKPLFSSVLMTCGISTIPLEVAMFLSIATLLGIWLLSARRFKCDSMPFAIGCSVAISAACHPPSNDPDAAFKPVMWGALMDDTDGATDVPAQHCCFTSLGVKEPQGDRMYS</sequence>
<keyword evidence="2" id="KW-0472">Membrane</keyword>
<evidence type="ECO:0000259" key="3">
    <source>
        <dbReference type="Pfam" id="PF20163"/>
    </source>
</evidence>
<feature type="transmembrane region" description="Helical" evidence="2">
    <location>
        <begin position="678"/>
        <end position="699"/>
    </location>
</feature>
<feature type="transmembrane region" description="Helical" evidence="2">
    <location>
        <begin position="194"/>
        <end position="211"/>
    </location>
</feature>
<name>A0A9W6EAI3_ASPNG</name>